<dbReference type="GO" id="GO:0003676">
    <property type="term" value="F:nucleic acid binding"/>
    <property type="evidence" value="ECO:0007669"/>
    <property type="project" value="InterPro"/>
</dbReference>
<dbReference type="SUPFAM" id="SSF46689">
    <property type="entry name" value="Homeodomain-like"/>
    <property type="match status" value="1"/>
</dbReference>
<dbReference type="AlphaFoldDB" id="A0A2T0YWY4"/>
<accession>A0A2T0YWY4</accession>
<keyword evidence="1" id="KW-0233">DNA recombination</keyword>
<dbReference type="Pfam" id="PF13384">
    <property type="entry name" value="HTH_23"/>
    <property type="match status" value="1"/>
</dbReference>
<dbReference type="GO" id="GO:0004803">
    <property type="term" value="F:transposase activity"/>
    <property type="evidence" value="ECO:0007669"/>
    <property type="project" value="TreeGrafter"/>
</dbReference>
<dbReference type="InterPro" id="IPR053392">
    <property type="entry name" value="Transposase_IS30-like"/>
</dbReference>
<evidence type="ECO:0000256" key="1">
    <source>
        <dbReference type="ARBA" id="ARBA00023172"/>
    </source>
</evidence>
<dbReference type="InterPro" id="IPR036397">
    <property type="entry name" value="RNaseH_sf"/>
</dbReference>
<dbReference type="PANTHER" id="PTHR10948:SF23">
    <property type="entry name" value="TRANSPOSASE INSI FOR INSERTION SEQUENCE ELEMENT IS30A-RELATED"/>
    <property type="match status" value="1"/>
</dbReference>
<dbReference type="SUPFAM" id="SSF53098">
    <property type="entry name" value="Ribonuclease H-like"/>
    <property type="match status" value="1"/>
</dbReference>
<dbReference type="GO" id="GO:0015074">
    <property type="term" value="P:DNA integration"/>
    <property type="evidence" value="ECO:0007669"/>
    <property type="project" value="InterPro"/>
</dbReference>
<evidence type="ECO:0000313" key="4">
    <source>
        <dbReference type="Proteomes" id="UP000237752"/>
    </source>
</evidence>
<dbReference type="GO" id="GO:0032196">
    <property type="term" value="P:transposition"/>
    <property type="evidence" value="ECO:0007669"/>
    <property type="project" value="TreeGrafter"/>
</dbReference>
<dbReference type="Gene3D" id="1.10.10.60">
    <property type="entry name" value="Homeodomain-like"/>
    <property type="match status" value="2"/>
</dbReference>
<dbReference type="EMBL" id="PVUE01000043">
    <property type="protein sequence ID" value="PRZ28611.1"/>
    <property type="molecule type" value="Genomic_DNA"/>
</dbReference>
<dbReference type="PANTHER" id="PTHR10948">
    <property type="entry name" value="TRANSPOSASE"/>
    <property type="match status" value="1"/>
</dbReference>
<reference evidence="3 4" key="1">
    <citation type="submission" date="2018-03" db="EMBL/GenBank/DDBJ databases">
        <title>Genomic Encyclopedia of Archaeal and Bacterial Type Strains, Phase II (KMG-II): from individual species to whole genera.</title>
        <authorList>
            <person name="Goeker M."/>
        </authorList>
    </citation>
    <scope>NUCLEOTIDE SEQUENCE [LARGE SCALE GENOMIC DNA]</scope>
    <source>
        <strain evidence="3 4">DSM 100065</strain>
    </source>
</reference>
<proteinExistence type="predicted"/>
<dbReference type="InterPro" id="IPR025246">
    <property type="entry name" value="IS30-like_HTH"/>
</dbReference>
<dbReference type="Pfam" id="PF13936">
    <property type="entry name" value="HTH_38"/>
    <property type="match status" value="1"/>
</dbReference>
<dbReference type="GO" id="GO:0005829">
    <property type="term" value="C:cytosol"/>
    <property type="evidence" value="ECO:0007669"/>
    <property type="project" value="TreeGrafter"/>
</dbReference>
<dbReference type="Gene3D" id="3.30.420.10">
    <property type="entry name" value="Ribonuclease H-like superfamily/Ribonuclease H"/>
    <property type="match status" value="1"/>
</dbReference>
<dbReference type="PROSITE" id="PS50994">
    <property type="entry name" value="INTEGRASE"/>
    <property type="match status" value="1"/>
</dbReference>
<protein>
    <submittedName>
        <fullName evidence="3">IS30 family transposase</fullName>
    </submittedName>
</protein>
<sequence length="395" mass="45613">MGIEVDAREAVIRLLLNEQRVIDIVDRTGVSESTVYRIRKRLGHMCRPADCEYDSRYLNLLERREIARLHEQGVSIRQIASRLGRSPSTISRELRRHWHESFDTYLPEFAHHQAWTNQRRAKPSKISLHQRLREYVQQKLNVRLSPEQISGRLLIDHPQEEQMRISAESIYQSIYVYPRGELTRELKATLRTKRTRRRTRGSRHTSADTRIPNLVSIHQRPDEVAGRAVPGHHEGDLIKGSTASNSAVGTIVERHTGFVSLLHLPDGWASDQVVSAAIEQFEALPAFFAKTLTWDRGTEMSHHQQLTKATGIGVYFADPYKPQQRPSNENTNGLLREYLPKGEDLSRYSRTDLHAIAEQLNDRPRKRLGFYTPREVFTKLLNQDLENQERVATTP</sequence>
<keyword evidence="4" id="KW-1185">Reference proteome</keyword>
<feature type="domain" description="Integrase catalytic" evidence="2">
    <location>
        <begin position="217"/>
        <end position="381"/>
    </location>
</feature>
<organism evidence="3 4">
    <name type="scientific">Antricoccus suffuscus</name>
    <dbReference type="NCBI Taxonomy" id="1629062"/>
    <lineage>
        <taxon>Bacteria</taxon>
        <taxon>Bacillati</taxon>
        <taxon>Actinomycetota</taxon>
        <taxon>Actinomycetes</taxon>
        <taxon>Geodermatophilales</taxon>
        <taxon>Antricoccaceae</taxon>
        <taxon>Antricoccus</taxon>
    </lineage>
</organism>
<dbReference type="InterPro" id="IPR009057">
    <property type="entry name" value="Homeodomain-like_sf"/>
</dbReference>
<comment type="caution">
    <text evidence="3">The sequence shown here is derived from an EMBL/GenBank/DDBJ whole genome shotgun (WGS) entry which is preliminary data.</text>
</comment>
<evidence type="ECO:0000313" key="3">
    <source>
        <dbReference type="EMBL" id="PRZ28611.1"/>
    </source>
</evidence>
<dbReference type="NCBIfam" id="NF033563">
    <property type="entry name" value="transpos_IS30"/>
    <property type="match status" value="1"/>
</dbReference>
<dbReference type="Proteomes" id="UP000237752">
    <property type="component" value="Unassembled WGS sequence"/>
</dbReference>
<dbReference type="RefSeq" id="WP_337589606.1">
    <property type="nucleotide sequence ID" value="NZ_PVUE01000043.1"/>
</dbReference>
<dbReference type="GO" id="GO:0006310">
    <property type="term" value="P:DNA recombination"/>
    <property type="evidence" value="ECO:0007669"/>
    <property type="project" value="UniProtKB-KW"/>
</dbReference>
<name>A0A2T0YWY4_9ACTN</name>
<dbReference type="InterPro" id="IPR012337">
    <property type="entry name" value="RNaseH-like_sf"/>
</dbReference>
<evidence type="ECO:0000259" key="2">
    <source>
        <dbReference type="PROSITE" id="PS50994"/>
    </source>
</evidence>
<dbReference type="InterPro" id="IPR001584">
    <property type="entry name" value="Integrase_cat-core"/>
</dbReference>
<dbReference type="Pfam" id="PF00665">
    <property type="entry name" value="rve"/>
    <property type="match status" value="1"/>
</dbReference>
<gene>
    <name evidence="3" type="ORF">CLV47_1431</name>
</gene>
<dbReference type="InterPro" id="IPR051917">
    <property type="entry name" value="Transposase-Integrase"/>
</dbReference>